<sequence length="144" mass="16554">MELSFILYRSTARRGFDDKTIIGILAESVRNNPKEGLTGFLHMERGCFLQYLEGPRGPLTRKVARIQKDRRHKDFLLLAEGTLDTRFFPDWDMGQIPEENLPTDGILAERSWLEPQPDIDPLPLIQAFAAHAGQQHDLEIQRVE</sequence>
<name>A0A4R2Q8M0_9RHOB</name>
<dbReference type="Proteomes" id="UP000294835">
    <property type="component" value="Unassembled WGS sequence"/>
</dbReference>
<protein>
    <submittedName>
        <fullName evidence="2">FAD-dependent sensor of blue light</fullName>
    </submittedName>
</protein>
<dbReference type="SUPFAM" id="SSF54975">
    <property type="entry name" value="Acylphosphatase/BLUF domain-like"/>
    <property type="match status" value="1"/>
</dbReference>
<dbReference type="RefSeq" id="WP_165915492.1">
    <property type="nucleotide sequence ID" value="NZ_SLXP01000001.1"/>
</dbReference>
<accession>A0A4R2Q8M0</accession>
<dbReference type="PROSITE" id="PS50925">
    <property type="entry name" value="BLUF"/>
    <property type="match status" value="1"/>
</dbReference>
<reference evidence="2 3" key="1">
    <citation type="submission" date="2019-03" db="EMBL/GenBank/DDBJ databases">
        <title>Genomic Encyclopedia of Type Strains, Phase IV (KMG-IV): sequencing the most valuable type-strain genomes for metagenomic binning, comparative biology and taxonomic classification.</title>
        <authorList>
            <person name="Goeker M."/>
        </authorList>
    </citation>
    <scope>NUCLEOTIDE SEQUENCE [LARGE SCALE GENOMIC DNA]</scope>
    <source>
        <strain evidence="2 3">DSM 18063</strain>
    </source>
</reference>
<dbReference type="EMBL" id="SLXP01000001">
    <property type="protein sequence ID" value="TCP44434.1"/>
    <property type="molecule type" value="Genomic_DNA"/>
</dbReference>
<gene>
    <name evidence="2" type="ORF">EV662_101528</name>
</gene>
<dbReference type="InterPro" id="IPR036046">
    <property type="entry name" value="Acylphosphatase-like_dom_sf"/>
</dbReference>
<dbReference type="SMART" id="SM01034">
    <property type="entry name" value="BLUF"/>
    <property type="match status" value="1"/>
</dbReference>
<dbReference type="InterPro" id="IPR007024">
    <property type="entry name" value="BLUF_domain"/>
</dbReference>
<feature type="domain" description="BLUF" evidence="1">
    <location>
        <begin position="3"/>
        <end position="94"/>
    </location>
</feature>
<comment type="caution">
    <text evidence="2">The sequence shown here is derived from an EMBL/GenBank/DDBJ whole genome shotgun (WGS) entry which is preliminary data.</text>
</comment>
<dbReference type="Pfam" id="PF04940">
    <property type="entry name" value="BLUF"/>
    <property type="match status" value="1"/>
</dbReference>
<keyword evidence="3" id="KW-1185">Reference proteome</keyword>
<dbReference type="GO" id="GO:0071949">
    <property type="term" value="F:FAD binding"/>
    <property type="evidence" value="ECO:0007669"/>
    <property type="project" value="InterPro"/>
</dbReference>
<evidence type="ECO:0000313" key="3">
    <source>
        <dbReference type="Proteomes" id="UP000294835"/>
    </source>
</evidence>
<dbReference type="AlphaFoldDB" id="A0A4R2Q8M0"/>
<organism evidence="2 3">
    <name type="scientific">Rhodovulum marinum</name>
    <dbReference type="NCBI Taxonomy" id="320662"/>
    <lineage>
        <taxon>Bacteria</taxon>
        <taxon>Pseudomonadati</taxon>
        <taxon>Pseudomonadota</taxon>
        <taxon>Alphaproteobacteria</taxon>
        <taxon>Rhodobacterales</taxon>
        <taxon>Paracoccaceae</taxon>
        <taxon>Rhodovulum</taxon>
    </lineage>
</organism>
<proteinExistence type="predicted"/>
<evidence type="ECO:0000259" key="1">
    <source>
        <dbReference type="PROSITE" id="PS50925"/>
    </source>
</evidence>
<dbReference type="Gene3D" id="3.30.70.100">
    <property type="match status" value="1"/>
</dbReference>
<evidence type="ECO:0000313" key="2">
    <source>
        <dbReference type="EMBL" id="TCP44434.1"/>
    </source>
</evidence>
<dbReference type="GO" id="GO:0009882">
    <property type="term" value="F:blue light photoreceptor activity"/>
    <property type="evidence" value="ECO:0007669"/>
    <property type="project" value="InterPro"/>
</dbReference>